<feature type="transmembrane region" description="Helical" evidence="7">
    <location>
        <begin position="154"/>
        <end position="178"/>
    </location>
</feature>
<feature type="transmembrane region" description="Helical" evidence="7">
    <location>
        <begin position="21"/>
        <end position="44"/>
    </location>
</feature>
<keyword evidence="6 7" id="KW-0472">Membrane</keyword>
<keyword evidence="4 7" id="KW-0812">Transmembrane</keyword>
<dbReference type="RefSeq" id="WP_074643409.1">
    <property type="nucleotide sequence ID" value="NZ_FNBL01000003.1"/>
</dbReference>
<dbReference type="PANTHER" id="PTHR34184:SF4">
    <property type="entry name" value="UPF0718 PROTEIN YCGR"/>
    <property type="match status" value="1"/>
</dbReference>
<protein>
    <recommendedName>
        <fullName evidence="10">Permease</fullName>
    </recommendedName>
</protein>
<evidence type="ECO:0000313" key="8">
    <source>
        <dbReference type="EMBL" id="SDF33959.1"/>
    </source>
</evidence>
<evidence type="ECO:0008006" key="10">
    <source>
        <dbReference type="Google" id="ProtNLM"/>
    </source>
</evidence>
<dbReference type="PANTHER" id="PTHR34184">
    <property type="entry name" value="UPF0718 PROTEIN YCGR"/>
    <property type="match status" value="1"/>
</dbReference>
<feature type="transmembrane region" description="Helical" evidence="7">
    <location>
        <begin position="291"/>
        <end position="313"/>
    </location>
</feature>
<keyword evidence="3" id="KW-1003">Cell membrane</keyword>
<name>A0A1G7KAT9_9RHOB</name>
<keyword evidence="5 7" id="KW-1133">Transmembrane helix</keyword>
<feature type="transmembrane region" description="Helical" evidence="7">
    <location>
        <begin position="254"/>
        <end position="271"/>
    </location>
</feature>
<dbReference type="OrthoDB" id="9777774at2"/>
<feature type="transmembrane region" description="Helical" evidence="7">
    <location>
        <begin position="89"/>
        <end position="116"/>
    </location>
</feature>
<gene>
    <name evidence="8" type="ORF">SAMN04488117_103381</name>
</gene>
<dbReference type="InterPro" id="IPR005524">
    <property type="entry name" value="DUF318"/>
</dbReference>
<evidence type="ECO:0000256" key="6">
    <source>
        <dbReference type="ARBA" id="ARBA00023136"/>
    </source>
</evidence>
<feature type="transmembrane region" description="Helical" evidence="7">
    <location>
        <begin position="122"/>
        <end position="142"/>
    </location>
</feature>
<dbReference type="InterPro" id="IPR052923">
    <property type="entry name" value="UPF0718"/>
</dbReference>
<evidence type="ECO:0000256" key="4">
    <source>
        <dbReference type="ARBA" id="ARBA00022692"/>
    </source>
</evidence>
<evidence type="ECO:0000256" key="5">
    <source>
        <dbReference type="ARBA" id="ARBA00022989"/>
    </source>
</evidence>
<sequence length="345" mass="36132">MTDLTQTPPKLPMLWKKTDKALLLAGLVLVAVALFDTPALWDTIRFTAEALWAAAPFLLFAILATAYVKASGAETLLSKAFEGRELRMIVVAAIVGGVSPFCSCQVIPFIAGALAVGVPLSAVMAFWLASPLMDPAMFIVTANGLGVDFAIAKTLAAVCIGLMGGFGVKLMGGTALFADPLKPRAAPSRCASAALRGAPNWKVWTESKRIESFRGNFRENLMFLGKWMLVAYVLEAVMIRYLPAEMIASVMGGTGLRPILIGAAIGAPAYLNGYAAVPLMSGLLSQGMSAGAAMAFMVAGGISCIPAAVAVWALVKPRVFAAYIGFALIGAVLAGISWTSFETIF</sequence>
<comment type="similarity">
    <text evidence="2">Belongs to the UPF0718 family.</text>
</comment>
<comment type="subcellular location">
    <subcellularLocation>
        <location evidence="1">Cell membrane</location>
        <topology evidence="1">Multi-pass membrane protein</topology>
    </subcellularLocation>
</comment>
<dbReference type="EMBL" id="FNBL01000003">
    <property type="protein sequence ID" value="SDF33959.1"/>
    <property type="molecule type" value="Genomic_DNA"/>
</dbReference>
<dbReference type="Pfam" id="PF03773">
    <property type="entry name" value="ArsP_1"/>
    <property type="match status" value="1"/>
</dbReference>
<accession>A0A1G7KAT9</accession>
<evidence type="ECO:0000256" key="2">
    <source>
        <dbReference type="ARBA" id="ARBA00006386"/>
    </source>
</evidence>
<feature type="transmembrane region" description="Helical" evidence="7">
    <location>
        <begin position="221"/>
        <end position="242"/>
    </location>
</feature>
<evidence type="ECO:0000256" key="3">
    <source>
        <dbReference type="ARBA" id="ARBA00022475"/>
    </source>
</evidence>
<evidence type="ECO:0000313" key="9">
    <source>
        <dbReference type="Proteomes" id="UP000182284"/>
    </source>
</evidence>
<dbReference type="GO" id="GO:0005886">
    <property type="term" value="C:plasma membrane"/>
    <property type="evidence" value="ECO:0007669"/>
    <property type="project" value="UniProtKB-SubCell"/>
</dbReference>
<evidence type="ECO:0000256" key="1">
    <source>
        <dbReference type="ARBA" id="ARBA00004651"/>
    </source>
</evidence>
<feature type="transmembrane region" description="Helical" evidence="7">
    <location>
        <begin position="50"/>
        <end position="68"/>
    </location>
</feature>
<feature type="transmembrane region" description="Helical" evidence="7">
    <location>
        <begin position="320"/>
        <end position="341"/>
    </location>
</feature>
<reference evidence="8 9" key="1">
    <citation type="submission" date="2016-10" db="EMBL/GenBank/DDBJ databases">
        <authorList>
            <person name="de Groot N.N."/>
        </authorList>
    </citation>
    <scope>NUCLEOTIDE SEQUENCE [LARGE SCALE GENOMIC DNA]</scope>
    <source>
        <strain evidence="8 9">DSM 27375</strain>
    </source>
</reference>
<proteinExistence type="inferred from homology"/>
<dbReference type="Proteomes" id="UP000182284">
    <property type="component" value="Unassembled WGS sequence"/>
</dbReference>
<organism evidence="8 9">
    <name type="scientific">Celeribacter baekdonensis</name>
    <dbReference type="NCBI Taxonomy" id="875171"/>
    <lineage>
        <taxon>Bacteria</taxon>
        <taxon>Pseudomonadati</taxon>
        <taxon>Pseudomonadota</taxon>
        <taxon>Alphaproteobacteria</taxon>
        <taxon>Rhodobacterales</taxon>
        <taxon>Roseobacteraceae</taxon>
        <taxon>Celeribacter</taxon>
    </lineage>
</organism>
<dbReference type="AlphaFoldDB" id="A0A1G7KAT9"/>
<evidence type="ECO:0000256" key="7">
    <source>
        <dbReference type="SAM" id="Phobius"/>
    </source>
</evidence>